<proteinExistence type="predicted"/>
<dbReference type="HOGENOM" id="CLU_2722076_0_0_1"/>
<dbReference type="VEuPathDB" id="FungiDB:GLRG_05932"/>
<dbReference type="RefSeq" id="XP_008094808.1">
    <property type="nucleotide sequence ID" value="XM_008096617.1"/>
</dbReference>
<gene>
    <name evidence="1" type="ORF">GLRG_05932</name>
</gene>
<dbReference type="Proteomes" id="UP000008782">
    <property type="component" value="Unassembled WGS sequence"/>
</dbReference>
<name>E3QIV0_COLGM</name>
<dbReference type="EMBL" id="GG697351">
    <property type="protein sequence ID" value="EFQ30788.1"/>
    <property type="molecule type" value="Genomic_DNA"/>
</dbReference>
<organism evidence="2">
    <name type="scientific">Colletotrichum graminicola (strain M1.001 / M2 / FGSC 10212)</name>
    <name type="common">Maize anthracnose fungus</name>
    <name type="synonym">Glomerella graminicola</name>
    <dbReference type="NCBI Taxonomy" id="645133"/>
    <lineage>
        <taxon>Eukaryota</taxon>
        <taxon>Fungi</taxon>
        <taxon>Dikarya</taxon>
        <taxon>Ascomycota</taxon>
        <taxon>Pezizomycotina</taxon>
        <taxon>Sordariomycetes</taxon>
        <taxon>Hypocreomycetidae</taxon>
        <taxon>Glomerellales</taxon>
        <taxon>Glomerellaceae</taxon>
        <taxon>Colletotrichum</taxon>
        <taxon>Colletotrichum graminicola species complex</taxon>
    </lineage>
</organism>
<keyword evidence="2" id="KW-1185">Reference proteome</keyword>
<reference evidence="2" key="1">
    <citation type="journal article" date="2012" name="Nat. Genet.">
        <title>Lifestyle transitions in plant pathogenic Colletotrichum fungi deciphered by genome and transcriptome analyses.</title>
        <authorList>
            <person name="O'Connell R.J."/>
            <person name="Thon M.R."/>
            <person name="Hacquard S."/>
            <person name="Amyotte S.G."/>
            <person name="Kleemann J."/>
            <person name="Torres M.F."/>
            <person name="Damm U."/>
            <person name="Buiate E.A."/>
            <person name="Epstein L."/>
            <person name="Alkan N."/>
            <person name="Altmueller J."/>
            <person name="Alvarado-Balderrama L."/>
            <person name="Bauser C.A."/>
            <person name="Becker C."/>
            <person name="Birren B.W."/>
            <person name="Chen Z."/>
            <person name="Choi J."/>
            <person name="Crouch J.A."/>
            <person name="Duvick J.P."/>
            <person name="Farman M.A."/>
            <person name="Gan P."/>
            <person name="Heiman D."/>
            <person name="Henrissat B."/>
            <person name="Howard R.J."/>
            <person name="Kabbage M."/>
            <person name="Koch C."/>
            <person name="Kracher B."/>
            <person name="Kubo Y."/>
            <person name="Law A.D."/>
            <person name="Lebrun M.-H."/>
            <person name="Lee Y.-H."/>
            <person name="Miyara I."/>
            <person name="Moore N."/>
            <person name="Neumann U."/>
            <person name="Nordstroem K."/>
            <person name="Panaccione D.G."/>
            <person name="Panstruga R."/>
            <person name="Place M."/>
            <person name="Proctor R.H."/>
            <person name="Prusky D."/>
            <person name="Rech G."/>
            <person name="Reinhardt R."/>
            <person name="Rollins J.A."/>
            <person name="Rounsley S."/>
            <person name="Schardl C.L."/>
            <person name="Schwartz D.C."/>
            <person name="Shenoy N."/>
            <person name="Shirasu K."/>
            <person name="Sikhakolli U.R."/>
            <person name="Stueber K."/>
            <person name="Sukno S.A."/>
            <person name="Sweigard J.A."/>
            <person name="Takano Y."/>
            <person name="Takahara H."/>
            <person name="Trail F."/>
            <person name="van der Does H.C."/>
            <person name="Voll L.M."/>
            <person name="Will I."/>
            <person name="Young S."/>
            <person name="Zeng Q."/>
            <person name="Zhang J."/>
            <person name="Zhou S."/>
            <person name="Dickman M.B."/>
            <person name="Schulze-Lefert P."/>
            <person name="Ver Loren van Themaat E."/>
            <person name="Ma L.-J."/>
            <person name="Vaillancourt L.J."/>
        </authorList>
    </citation>
    <scope>NUCLEOTIDE SEQUENCE [LARGE SCALE GENOMIC DNA]</scope>
    <source>
        <strain evidence="2">M1.001 / M2 / FGSC 10212</strain>
    </source>
</reference>
<dbReference type="GeneID" id="24411297"/>
<dbReference type="OrthoDB" id="329835at2759"/>
<sequence>MDVSVAEAGSSYQALKAILAGARADPSTLRQAQFEDLLAVDTGKKIFNLRTWWKQVFGFDVSVLEMLGMGSL</sequence>
<protein>
    <submittedName>
        <fullName evidence="1">Uncharacterized protein</fullName>
    </submittedName>
</protein>
<accession>E3QIV0</accession>
<evidence type="ECO:0000313" key="1">
    <source>
        <dbReference type="EMBL" id="EFQ30788.1"/>
    </source>
</evidence>
<evidence type="ECO:0000313" key="2">
    <source>
        <dbReference type="Proteomes" id="UP000008782"/>
    </source>
</evidence>
<dbReference type="AlphaFoldDB" id="E3QIV0"/>